<evidence type="ECO:0000256" key="3">
    <source>
        <dbReference type="ARBA" id="ARBA00022723"/>
    </source>
</evidence>
<dbReference type="CDD" id="cd07398">
    <property type="entry name" value="MPP_YbbF-LpxH"/>
    <property type="match status" value="1"/>
</dbReference>
<dbReference type="EMBL" id="JBHTBU010000001">
    <property type="protein sequence ID" value="MFC7286896.1"/>
    <property type="molecule type" value="Genomic_DNA"/>
</dbReference>
<sequence length="286" mass="32590">MKPRDQFLTTDFIGAEVGAKREPVRFRTIWISDLHLGTTGCQAQRLLEFLRKTESDTLYLVGDIIDGWQLKRRWYWEQAHNDVVQTVLKKAKKGTEVIFVPGNHDEAVRQFIDLDFGGIRIRDELIHTTAQGKRMLVLHGDRFDGVIACAKWLAYVGDNLYTVILKFNQWFNGWRARAGLPYWSLSQYLKLKVKNAVSYISSFENALAAEAKRRGLDGVICGHIHKPEIRDIDGITYCNDGDWVESLSALVEEASGALRLVTWQEIVMSHQAAKHEKGEELCVSPS</sequence>
<keyword evidence="4" id="KW-0472">Membrane</keyword>
<evidence type="ECO:0000256" key="4">
    <source>
        <dbReference type="ARBA" id="ARBA00023136"/>
    </source>
</evidence>
<keyword evidence="3" id="KW-0479">Metal-binding</keyword>
<dbReference type="GO" id="GO:0016787">
    <property type="term" value="F:hydrolase activity"/>
    <property type="evidence" value="ECO:0007669"/>
    <property type="project" value="UniProtKB-KW"/>
</dbReference>
<organism evidence="7 8">
    <name type="scientific">Herminiimonas glaciei</name>
    <dbReference type="NCBI Taxonomy" id="523788"/>
    <lineage>
        <taxon>Bacteria</taxon>
        <taxon>Pseudomonadati</taxon>
        <taxon>Pseudomonadota</taxon>
        <taxon>Betaproteobacteria</taxon>
        <taxon>Burkholderiales</taxon>
        <taxon>Oxalobacteraceae</taxon>
        <taxon>Herminiimonas</taxon>
    </lineage>
</organism>
<evidence type="ECO:0000313" key="8">
    <source>
        <dbReference type="Proteomes" id="UP001596542"/>
    </source>
</evidence>
<dbReference type="Pfam" id="PF00149">
    <property type="entry name" value="Metallophos"/>
    <property type="match status" value="1"/>
</dbReference>
<dbReference type="RefSeq" id="WP_382270065.1">
    <property type="nucleotide sequence ID" value="NZ_JBHTBU010000001.1"/>
</dbReference>
<evidence type="ECO:0000259" key="6">
    <source>
        <dbReference type="Pfam" id="PF00149"/>
    </source>
</evidence>
<keyword evidence="1" id="KW-1003">Cell membrane</keyword>
<evidence type="ECO:0000256" key="2">
    <source>
        <dbReference type="ARBA" id="ARBA00022519"/>
    </source>
</evidence>
<dbReference type="PANTHER" id="PTHR34990:SF2">
    <property type="entry name" value="BLL8164 PROTEIN"/>
    <property type="match status" value="1"/>
</dbReference>
<feature type="domain" description="Calcineurin-like phosphoesterase" evidence="6">
    <location>
        <begin position="27"/>
        <end position="227"/>
    </location>
</feature>
<comment type="caution">
    <text evidence="7">The sequence shown here is derived from an EMBL/GenBank/DDBJ whole genome shotgun (WGS) entry which is preliminary data.</text>
</comment>
<keyword evidence="8" id="KW-1185">Reference proteome</keyword>
<evidence type="ECO:0000313" key="7">
    <source>
        <dbReference type="EMBL" id="MFC7286896.1"/>
    </source>
</evidence>
<gene>
    <name evidence="7" type="ORF">ACFQPC_02495</name>
</gene>
<keyword evidence="2" id="KW-0997">Cell inner membrane</keyword>
<keyword evidence="5" id="KW-0464">Manganese</keyword>
<proteinExistence type="predicted"/>
<accession>A0ABW2I7G6</accession>
<evidence type="ECO:0000256" key="1">
    <source>
        <dbReference type="ARBA" id="ARBA00022475"/>
    </source>
</evidence>
<protein>
    <submittedName>
        <fullName evidence="7">UDP-2,3-diacylglucosamine diphosphatase</fullName>
        <ecNumber evidence="7">3.6.1.54</ecNumber>
    </submittedName>
</protein>
<dbReference type="InterPro" id="IPR004843">
    <property type="entry name" value="Calcineurin-like_PHP"/>
</dbReference>
<dbReference type="InterPro" id="IPR029052">
    <property type="entry name" value="Metallo-depent_PP-like"/>
</dbReference>
<evidence type="ECO:0000256" key="5">
    <source>
        <dbReference type="ARBA" id="ARBA00023211"/>
    </source>
</evidence>
<dbReference type="InterPro" id="IPR043461">
    <property type="entry name" value="LpxH-like"/>
</dbReference>
<dbReference type="SUPFAM" id="SSF56300">
    <property type="entry name" value="Metallo-dependent phosphatases"/>
    <property type="match status" value="1"/>
</dbReference>
<name>A0ABW2I7G6_9BURK</name>
<dbReference type="Gene3D" id="3.60.21.10">
    <property type="match status" value="1"/>
</dbReference>
<keyword evidence="7" id="KW-0378">Hydrolase</keyword>
<dbReference type="EC" id="3.6.1.54" evidence="7"/>
<dbReference type="PANTHER" id="PTHR34990">
    <property type="entry name" value="UDP-2,3-DIACYLGLUCOSAMINE HYDROLASE-RELATED"/>
    <property type="match status" value="1"/>
</dbReference>
<reference evidence="8" key="1">
    <citation type="journal article" date="2019" name="Int. J. Syst. Evol. Microbiol.">
        <title>The Global Catalogue of Microorganisms (GCM) 10K type strain sequencing project: providing services to taxonomists for standard genome sequencing and annotation.</title>
        <authorList>
            <consortium name="The Broad Institute Genomics Platform"/>
            <consortium name="The Broad Institute Genome Sequencing Center for Infectious Disease"/>
            <person name="Wu L."/>
            <person name="Ma J."/>
        </authorList>
    </citation>
    <scope>NUCLEOTIDE SEQUENCE [LARGE SCALE GENOMIC DNA]</scope>
    <source>
        <strain evidence="8">KACC 12508</strain>
    </source>
</reference>
<dbReference type="Proteomes" id="UP001596542">
    <property type="component" value="Unassembled WGS sequence"/>
</dbReference>